<accession>A0A6B3C786</accession>
<evidence type="ECO:0000256" key="1">
    <source>
        <dbReference type="SAM" id="MobiDB-lite"/>
    </source>
</evidence>
<reference evidence="2" key="1">
    <citation type="submission" date="2020-01" db="EMBL/GenBank/DDBJ databases">
        <title>Insect and environment-associated Actinomycetes.</title>
        <authorList>
            <person name="Currrie C."/>
            <person name="Chevrette M."/>
            <person name="Carlson C."/>
            <person name="Stubbendieck R."/>
            <person name="Wendt-Pienkowski E."/>
        </authorList>
    </citation>
    <scope>NUCLEOTIDE SEQUENCE</scope>
    <source>
        <strain evidence="2">SID12501</strain>
    </source>
</reference>
<dbReference type="AlphaFoldDB" id="A0A6B3C786"/>
<sequence length="74" mass="8045">MGRGPGAADPRTTQVRPRPRVRRLTGRLVELRCHRAEFDAVAVLWTGLNTDADSLAGASSDAGQRPDFFALSPR</sequence>
<name>A0A6B3C786_9ACTN</name>
<protein>
    <submittedName>
        <fullName evidence="2">Uncharacterized protein</fullName>
    </submittedName>
</protein>
<proteinExistence type="predicted"/>
<feature type="region of interest" description="Disordered" evidence="1">
    <location>
        <begin position="55"/>
        <end position="74"/>
    </location>
</feature>
<dbReference type="EMBL" id="JAAGLU010000064">
    <property type="protein sequence ID" value="NEC92296.1"/>
    <property type="molecule type" value="Genomic_DNA"/>
</dbReference>
<gene>
    <name evidence="2" type="ORF">G3I71_42510</name>
</gene>
<organism evidence="2">
    <name type="scientific">Streptomyces sp. SID12501</name>
    <dbReference type="NCBI Taxonomy" id="2706042"/>
    <lineage>
        <taxon>Bacteria</taxon>
        <taxon>Bacillati</taxon>
        <taxon>Actinomycetota</taxon>
        <taxon>Actinomycetes</taxon>
        <taxon>Kitasatosporales</taxon>
        <taxon>Streptomycetaceae</taxon>
        <taxon>Streptomyces</taxon>
    </lineage>
</organism>
<dbReference type="RefSeq" id="WP_164323817.1">
    <property type="nucleotide sequence ID" value="NZ_JAAGLU010000064.1"/>
</dbReference>
<comment type="caution">
    <text evidence="2">The sequence shown here is derived from an EMBL/GenBank/DDBJ whole genome shotgun (WGS) entry which is preliminary data.</text>
</comment>
<evidence type="ECO:0000313" key="2">
    <source>
        <dbReference type="EMBL" id="NEC92296.1"/>
    </source>
</evidence>